<reference evidence="5 6" key="1">
    <citation type="submission" date="2020-06" db="EMBL/GenBank/DDBJ databases">
        <title>Actinomadura xiongansis sp. nov., isolated from soil of Baiyangdian.</title>
        <authorList>
            <person name="Zhang X."/>
        </authorList>
    </citation>
    <scope>NUCLEOTIDE SEQUENCE [LARGE SCALE GENOMIC DNA]</scope>
    <source>
        <strain evidence="5 6">HBUM206468</strain>
    </source>
</reference>
<dbReference type="InterPro" id="IPR028082">
    <property type="entry name" value="Peripla_BP_I"/>
</dbReference>
<keyword evidence="2 3" id="KW-0732">Signal</keyword>
<evidence type="ECO:0000256" key="3">
    <source>
        <dbReference type="SAM" id="SignalP"/>
    </source>
</evidence>
<accession>A0ABR7LXA9</accession>
<evidence type="ECO:0000313" key="6">
    <source>
        <dbReference type="Proteomes" id="UP000805614"/>
    </source>
</evidence>
<evidence type="ECO:0000256" key="2">
    <source>
        <dbReference type="ARBA" id="ARBA00022729"/>
    </source>
</evidence>
<dbReference type="PANTHER" id="PTHR47151">
    <property type="entry name" value="LEU/ILE/VAL-BINDING ABC TRANSPORTER SUBUNIT"/>
    <property type="match status" value="1"/>
</dbReference>
<dbReference type="PANTHER" id="PTHR47151:SF2">
    <property type="entry name" value="AMINO ACID BINDING PROTEIN"/>
    <property type="match status" value="1"/>
</dbReference>
<dbReference type="InterPro" id="IPR028081">
    <property type="entry name" value="Leu-bd"/>
</dbReference>
<keyword evidence="6" id="KW-1185">Reference proteome</keyword>
<feature type="signal peptide" evidence="3">
    <location>
        <begin position="1"/>
        <end position="23"/>
    </location>
</feature>
<feature type="chain" id="PRO_5046068732" evidence="3">
    <location>
        <begin position="24"/>
        <end position="396"/>
    </location>
</feature>
<dbReference type="PROSITE" id="PS51257">
    <property type="entry name" value="PROKAR_LIPOPROTEIN"/>
    <property type="match status" value="1"/>
</dbReference>
<comment type="similarity">
    <text evidence="1">Belongs to the leucine-binding protein family.</text>
</comment>
<evidence type="ECO:0000313" key="5">
    <source>
        <dbReference type="EMBL" id="MBC6469184.1"/>
    </source>
</evidence>
<dbReference type="SUPFAM" id="SSF53822">
    <property type="entry name" value="Periplasmic binding protein-like I"/>
    <property type="match status" value="1"/>
</dbReference>
<evidence type="ECO:0000256" key="1">
    <source>
        <dbReference type="ARBA" id="ARBA00010062"/>
    </source>
</evidence>
<protein>
    <submittedName>
        <fullName evidence="5">Branched-chain amino acid ABC transporter substrate-binding protein</fullName>
    </submittedName>
</protein>
<name>A0ABR7LXA9_9ACTN</name>
<dbReference type="Proteomes" id="UP000805614">
    <property type="component" value="Unassembled WGS sequence"/>
</dbReference>
<dbReference type="Gene3D" id="3.40.50.2300">
    <property type="match status" value="2"/>
</dbReference>
<gene>
    <name evidence="5" type="ORF">HKK74_27350</name>
</gene>
<dbReference type="Pfam" id="PF13458">
    <property type="entry name" value="Peripla_BP_6"/>
    <property type="match status" value="1"/>
</dbReference>
<dbReference type="EMBL" id="JABVEC010000024">
    <property type="protein sequence ID" value="MBC6469184.1"/>
    <property type="molecule type" value="Genomic_DNA"/>
</dbReference>
<organism evidence="5 6">
    <name type="scientific">Actinomadura alba</name>
    <dbReference type="NCBI Taxonomy" id="406431"/>
    <lineage>
        <taxon>Bacteria</taxon>
        <taxon>Bacillati</taxon>
        <taxon>Actinomycetota</taxon>
        <taxon>Actinomycetes</taxon>
        <taxon>Streptosporangiales</taxon>
        <taxon>Thermomonosporaceae</taxon>
        <taxon>Actinomadura</taxon>
    </lineage>
</organism>
<comment type="caution">
    <text evidence="5">The sequence shown here is derived from an EMBL/GenBank/DDBJ whole genome shotgun (WGS) entry which is preliminary data.</text>
</comment>
<feature type="domain" description="Leucine-binding protein" evidence="4">
    <location>
        <begin position="43"/>
        <end position="381"/>
    </location>
</feature>
<sequence>MRLNKVRIGAIAVGAVLALGVSACGGGDDDSSSGGGGGDAASSVTIGFMGDLTGENSGIVIPPKQGAQLAIDEYNATNPKTKITLKEYDSQGRPEQATPLAKTAITQDKIVGLIGPAFSGESAQVGPVLEEGKVPSISPSATNAKLAQNGWKYWHRVIANDNVQGAGIATFITNGLGAKKVFVIDDASEYGKPLGQTVKQSVESGGATTSVDSIDAQASDYGSTVNKAKAFAPDAIFFAGYYAQGGKLLKQLREGGVDARFLSGDGSLDAGLAKGAGGKVADGSVIGCPCLIDPAGEASPASKKFADAYKAKFNNDAAIYAAEGYDAATAFITAIKAGNTTAEKINAALSSVDVAGVGKQVKFGSNGEVTATDVFVYEVKGDTLPLLGNAKEAKLG</sequence>
<dbReference type="CDD" id="cd06342">
    <property type="entry name" value="PBP1_ABC_LIVBP-like"/>
    <property type="match status" value="1"/>
</dbReference>
<evidence type="ECO:0000259" key="4">
    <source>
        <dbReference type="Pfam" id="PF13458"/>
    </source>
</evidence>
<proteinExistence type="inferred from homology"/>